<evidence type="ECO:0000313" key="1">
    <source>
        <dbReference type="EMBL" id="KAF2174431.1"/>
    </source>
</evidence>
<name>A0A6A6D4S9_9PEZI</name>
<dbReference type="SUPFAM" id="SSF48576">
    <property type="entry name" value="Terpenoid synthases"/>
    <property type="match status" value="1"/>
</dbReference>
<dbReference type="Gene3D" id="1.10.600.10">
    <property type="entry name" value="Farnesyl Diphosphate Synthase"/>
    <property type="match status" value="1"/>
</dbReference>
<reference evidence="1" key="1">
    <citation type="journal article" date="2020" name="Stud. Mycol.">
        <title>101 Dothideomycetes genomes: a test case for predicting lifestyles and emergence of pathogens.</title>
        <authorList>
            <person name="Haridas S."/>
            <person name="Albert R."/>
            <person name="Binder M."/>
            <person name="Bloem J."/>
            <person name="Labutti K."/>
            <person name="Salamov A."/>
            <person name="Andreopoulos B."/>
            <person name="Baker S."/>
            <person name="Barry K."/>
            <person name="Bills G."/>
            <person name="Bluhm B."/>
            <person name="Cannon C."/>
            <person name="Castanera R."/>
            <person name="Culley D."/>
            <person name="Daum C."/>
            <person name="Ezra D."/>
            <person name="Gonzalez J."/>
            <person name="Henrissat B."/>
            <person name="Kuo A."/>
            <person name="Liang C."/>
            <person name="Lipzen A."/>
            <person name="Lutzoni F."/>
            <person name="Magnuson J."/>
            <person name="Mondo S."/>
            <person name="Nolan M."/>
            <person name="Ohm R."/>
            <person name="Pangilinan J."/>
            <person name="Park H.-J."/>
            <person name="Ramirez L."/>
            <person name="Alfaro M."/>
            <person name="Sun H."/>
            <person name="Tritt A."/>
            <person name="Yoshinaga Y."/>
            <person name="Zwiers L.-H."/>
            <person name="Turgeon B."/>
            <person name="Goodwin S."/>
            <person name="Spatafora J."/>
            <person name="Crous P."/>
            <person name="Grigoriev I."/>
        </authorList>
    </citation>
    <scope>NUCLEOTIDE SEQUENCE</scope>
    <source>
        <strain evidence="1">CBS 207.26</strain>
    </source>
</reference>
<gene>
    <name evidence="1" type="ORF">K469DRAFT_211849</name>
</gene>
<evidence type="ECO:0008006" key="3">
    <source>
        <dbReference type="Google" id="ProtNLM"/>
    </source>
</evidence>
<protein>
    <recommendedName>
        <fullName evidence="3">Terpenoid synthase</fullName>
    </recommendedName>
</protein>
<dbReference type="AlphaFoldDB" id="A0A6A6D4S9"/>
<dbReference type="Proteomes" id="UP000800200">
    <property type="component" value="Unassembled WGS sequence"/>
</dbReference>
<dbReference type="Pfam" id="PF19086">
    <property type="entry name" value="Terpene_syn_C_2"/>
    <property type="match status" value="1"/>
</dbReference>
<evidence type="ECO:0000313" key="2">
    <source>
        <dbReference type="Proteomes" id="UP000800200"/>
    </source>
</evidence>
<dbReference type="InterPro" id="IPR008949">
    <property type="entry name" value="Isoprenoid_synthase_dom_sf"/>
</dbReference>
<proteinExistence type="predicted"/>
<dbReference type="EMBL" id="ML994949">
    <property type="protein sequence ID" value="KAF2174431.1"/>
    <property type="molecule type" value="Genomic_DNA"/>
</dbReference>
<organism evidence="1 2">
    <name type="scientific">Zopfia rhizophila CBS 207.26</name>
    <dbReference type="NCBI Taxonomy" id="1314779"/>
    <lineage>
        <taxon>Eukaryota</taxon>
        <taxon>Fungi</taxon>
        <taxon>Dikarya</taxon>
        <taxon>Ascomycota</taxon>
        <taxon>Pezizomycotina</taxon>
        <taxon>Dothideomycetes</taxon>
        <taxon>Dothideomycetes incertae sedis</taxon>
        <taxon>Zopfiaceae</taxon>
        <taxon>Zopfia</taxon>
    </lineage>
</organism>
<keyword evidence="2" id="KW-1185">Reference proteome</keyword>
<dbReference type="OrthoDB" id="3780056at2759"/>
<accession>A0A6A6D4S9</accession>
<sequence length="169" mass="19208">MERHASLKETTEQKGTELKSACKKTVTIKLPDLFTSVTAPPARLNLFWKSDVPREADEWAKSVMKLDDKAFARHRKAQLPLLAAGFVPEADADGYRMVCDFMEWVFYFDDLFDEGTLREDPTAARNELEAHLAIHNDVHPEISAEEHPVRHMYQALWKKIQAVSSPGIG</sequence>